<feature type="compositionally biased region" description="Basic and acidic residues" evidence="2">
    <location>
        <begin position="36"/>
        <end position="50"/>
    </location>
</feature>
<reference evidence="5 6" key="1">
    <citation type="journal article" date="2013" name="Genome Biol.">
        <title>Genome of Acanthamoeba castellanii highlights extensive lateral gene transfer and early evolution of tyrosine kinase signaling.</title>
        <authorList>
            <person name="Clarke M."/>
            <person name="Lohan A.J."/>
            <person name="Liu B."/>
            <person name="Lagkouvardos I."/>
            <person name="Roy S."/>
            <person name="Zafar N."/>
            <person name="Bertelli C."/>
            <person name="Schilde C."/>
            <person name="Kianianmomeni A."/>
            <person name="Burglin T.R."/>
            <person name="Frech C."/>
            <person name="Turcotte B."/>
            <person name="Kopec K.O."/>
            <person name="Synnott J.M."/>
            <person name="Choo C."/>
            <person name="Paponov I."/>
            <person name="Finkler A."/>
            <person name="Soon Heng Tan C."/>
            <person name="Hutchins A.P."/>
            <person name="Weinmeier T."/>
            <person name="Rattei T."/>
            <person name="Chu J.S."/>
            <person name="Gimenez G."/>
            <person name="Irimia M."/>
            <person name="Rigden D.J."/>
            <person name="Fitzpatrick D.A."/>
            <person name="Lorenzo-Morales J."/>
            <person name="Bateman A."/>
            <person name="Chiu C.H."/>
            <person name="Tang P."/>
            <person name="Hegemann P."/>
            <person name="Fromm H."/>
            <person name="Raoult D."/>
            <person name="Greub G."/>
            <person name="Miranda-Saavedra D."/>
            <person name="Chen N."/>
            <person name="Nash P."/>
            <person name="Ginger M.L."/>
            <person name="Horn M."/>
            <person name="Schaap P."/>
            <person name="Caler L."/>
            <person name="Loftus B."/>
        </authorList>
    </citation>
    <scope>NUCLEOTIDE SEQUENCE [LARGE SCALE GENOMIC DNA]</scope>
    <source>
        <strain evidence="5 6">Neff</strain>
    </source>
</reference>
<dbReference type="Gene3D" id="3.40.50.300">
    <property type="entry name" value="P-loop containing nucleotide triphosphate hydrolases"/>
    <property type="match status" value="1"/>
</dbReference>
<dbReference type="GeneID" id="14923876"/>
<feature type="region of interest" description="Disordered" evidence="2">
    <location>
        <begin position="111"/>
        <end position="159"/>
    </location>
</feature>
<protein>
    <recommendedName>
        <fullName evidence="1">ATP-dependent DNA helicase</fullName>
        <ecNumber evidence="1">5.6.2.3</ecNumber>
    </recommendedName>
</protein>
<dbReference type="InterPro" id="IPR027417">
    <property type="entry name" value="P-loop_NTPase"/>
</dbReference>
<feature type="compositionally biased region" description="Acidic residues" evidence="2">
    <location>
        <begin position="946"/>
        <end position="962"/>
    </location>
</feature>
<evidence type="ECO:0000259" key="3">
    <source>
        <dbReference type="Pfam" id="PF05970"/>
    </source>
</evidence>
<comment type="catalytic activity">
    <reaction evidence="1">
        <text>ATP + H2O = ADP + phosphate + H(+)</text>
        <dbReference type="Rhea" id="RHEA:13065"/>
        <dbReference type="ChEBI" id="CHEBI:15377"/>
        <dbReference type="ChEBI" id="CHEBI:15378"/>
        <dbReference type="ChEBI" id="CHEBI:30616"/>
        <dbReference type="ChEBI" id="CHEBI:43474"/>
        <dbReference type="ChEBI" id="CHEBI:456216"/>
        <dbReference type="EC" id="5.6.2.3"/>
    </reaction>
</comment>
<accession>L8HDS3</accession>
<dbReference type="Pfam" id="PF21530">
    <property type="entry name" value="Pif1_2B_dom"/>
    <property type="match status" value="1"/>
</dbReference>
<dbReference type="Pfam" id="PF05970">
    <property type="entry name" value="PIF1"/>
    <property type="match status" value="2"/>
</dbReference>
<dbReference type="VEuPathDB" id="AmoebaDB:ACA1_399190"/>
<evidence type="ECO:0000256" key="1">
    <source>
        <dbReference type="RuleBase" id="RU363044"/>
    </source>
</evidence>
<evidence type="ECO:0000313" key="5">
    <source>
        <dbReference type="EMBL" id="ELR22913.1"/>
    </source>
</evidence>
<feature type="compositionally biased region" description="Polar residues" evidence="2">
    <location>
        <begin position="20"/>
        <end position="30"/>
    </location>
</feature>
<evidence type="ECO:0000256" key="2">
    <source>
        <dbReference type="SAM" id="MobiDB-lite"/>
    </source>
</evidence>
<organism evidence="5 6">
    <name type="scientific">Acanthamoeba castellanii (strain ATCC 30010 / Neff)</name>
    <dbReference type="NCBI Taxonomy" id="1257118"/>
    <lineage>
        <taxon>Eukaryota</taxon>
        <taxon>Amoebozoa</taxon>
        <taxon>Discosea</taxon>
        <taxon>Longamoebia</taxon>
        <taxon>Centramoebida</taxon>
        <taxon>Acanthamoebidae</taxon>
        <taxon>Acanthamoeba</taxon>
    </lineage>
</organism>
<dbReference type="Proteomes" id="UP000011083">
    <property type="component" value="Unassembled WGS sequence"/>
</dbReference>
<comment type="cofactor">
    <cofactor evidence="1">
        <name>Mg(2+)</name>
        <dbReference type="ChEBI" id="CHEBI:18420"/>
    </cofactor>
</comment>
<keyword evidence="1" id="KW-0067">ATP-binding</keyword>
<feature type="region of interest" description="Disordered" evidence="2">
    <location>
        <begin position="456"/>
        <end position="483"/>
    </location>
</feature>
<feature type="domain" description="DNA helicase Pif1-like DEAD-box helicase" evidence="3">
    <location>
        <begin position="323"/>
        <end position="442"/>
    </location>
</feature>
<dbReference type="EC" id="5.6.2.3" evidence="1"/>
<dbReference type="GO" id="GO:0005524">
    <property type="term" value="F:ATP binding"/>
    <property type="evidence" value="ECO:0007669"/>
    <property type="project" value="UniProtKB-KW"/>
</dbReference>
<dbReference type="AlphaFoldDB" id="L8HDS3"/>
<feature type="region of interest" description="Disordered" evidence="2">
    <location>
        <begin position="1"/>
        <end position="98"/>
    </location>
</feature>
<dbReference type="PANTHER" id="PTHR47642:SF7">
    <property type="entry name" value="ATP-DEPENDENT DNA HELICASE PIF1"/>
    <property type="match status" value="1"/>
</dbReference>
<feature type="compositionally biased region" description="Basic residues" evidence="2">
    <location>
        <begin position="796"/>
        <end position="809"/>
    </location>
</feature>
<feature type="domain" description="DNA helicase Pif1-like 2B" evidence="4">
    <location>
        <begin position="525"/>
        <end position="570"/>
    </location>
</feature>
<evidence type="ECO:0000259" key="4">
    <source>
        <dbReference type="Pfam" id="PF21530"/>
    </source>
</evidence>
<dbReference type="InterPro" id="IPR051055">
    <property type="entry name" value="PIF1_helicase"/>
</dbReference>
<keyword evidence="1" id="KW-0547">Nucleotide-binding</keyword>
<feature type="region of interest" description="Disordered" evidence="2">
    <location>
        <begin position="857"/>
        <end position="982"/>
    </location>
</feature>
<evidence type="ECO:0000313" key="6">
    <source>
        <dbReference type="Proteomes" id="UP000011083"/>
    </source>
</evidence>
<keyword evidence="1" id="KW-0227">DNA damage</keyword>
<keyword evidence="1" id="KW-0234">DNA repair</keyword>
<dbReference type="GO" id="GO:0043139">
    <property type="term" value="F:5'-3' DNA helicase activity"/>
    <property type="evidence" value="ECO:0007669"/>
    <property type="project" value="UniProtKB-EC"/>
</dbReference>
<keyword evidence="1" id="KW-0378">Hydrolase</keyword>
<feature type="compositionally biased region" description="Low complexity" evidence="2">
    <location>
        <begin position="705"/>
        <end position="727"/>
    </location>
</feature>
<dbReference type="PANTHER" id="PTHR47642">
    <property type="entry name" value="ATP-DEPENDENT DNA HELICASE"/>
    <property type="match status" value="1"/>
</dbReference>
<sequence>MKASSKRKRKESSEGDSNKQRTLLSFFSTSPKKKVKNENDENENHNRANDDLVEEEDAVIAVPSATSSLPSLSRGSNRRTTNGATKSAVATSSLHLDSAASSQALPAFTARASGRHGTGRTAGGGAPSMASSLRRRNHHLGGGGAGGPRPLLLPGDTIMPRGAGGRWQQEEVEAAVMDRMLSDRDVYDADPSQPKPQDAEPNRASLLSDEQRAALQVALEGVSFFFTGSAGTGKSFLLKEMITQLRRKHREGIFVTASTGVAACNIGGVTLHGFAGVGLANGSAESLASQVANAKWTLARWRSAKVGADPPVIPLLLLCWVARWLIVQVLVVDEVSMLEAEFFDKMEKVARIVRDSHLPFGGIQIILCGDFLQWWSASIIISPPHCTAQLPPVVKGRDHKFCFQADCWSSVIKRTIILQQVFRQADEQFVGILNQIRVGRLSPEARRILEGRLLGPASTATAKQPEPDSAGESEGEASGEKEKEIVATRLYSHRRDVDAENVKCLQDINTESHTFYAEDEGTNPYLKQLQQNCPAPYELELKVGAQVILLKNLDFENELVNGARGLVVEFRKPDRSEREKERDKAFAKQEYPDVLFANGHRRILTPEQFSVEVGGSVKASRKQVPLGLAWALSIHKSQGMTISKVELHLGNVFEYGQAYVALSRATSLEGLRLLSFNPAGIKAHPRVLQFYQSLLGRPLFADQSSQRTTISTTTTTTTASSAQPPRTMHGDRGGMSFPSSPAQTTTRSSAVSLRSTSSSSSPSTFSFAPASSSSASSASPYFASPVPSASSPILLRGRKGGSPHQKRAQTHTAPSASGVGVGAQSETTLLANDAVDDLFFWQHFVAQELDFSAASAAASSSPDDSSPASSAGGAAAGGELLSSPPSSSVSTTPASSQSQREPERREDEQVVVEVAVPEDLGHAMEEDVRPADDASHDAQDENQPSQEEEVEENKEEDQDAEAEEKQKGSGEGGEEAAPRAEKRVFLSARDLLRRLAGGGLGDDHREKGV</sequence>
<dbReference type="STRING" id="1257118.L8HDS3"/>
<dbReference type="GO" id="GO:0000723">
    <property type="term" value="P:telomere maintenance"/>
    <property type="evidence" value="ECO:0007669"/>
    <property type="project" value="InterPro"/>
</dbReference>
<dbReference type="EMBL" id="KB007869">
    <property type="protein sequence ID" value="ELR22913.1"/>
    <property type="molecule type" value="Genomic_DNA"/>
</dbReference>
<dbReference type="SUPFAM" id="SSF52540">
    <property type="entry name" value="P-loop containing nucleoside triphosphate hydrolases"/>
    <property type="match status" value="2"/>
</dbReference>
<keyword evidence="6" id="KW-1185">Reference proteome</keyword>
<feature type="compositionally biased region" description="Low complexity" evidence="2">
    <location>
        <begin position="744"/>
        <end position="769"/>
    </location>
</feature>
<feature type="region of interest" description="Disordered" evidence="2">
    <location>
        <begin position="792"/>
        <end position="820"/>
    </location>
</feature>
<dbReference type="GO" id="GO:0016887">
    <property type="term" value="F:ATP hydrolysis activity"/>
    <property type="evidence" value="ECO:0007669"/>
    <property type="project" value="RHEA"/>
</dbReference>
<dbReference type="OrthoDB" id="19611at2759"/>
<keyword evidence="1 5" id="KW-0347">Helicase</keyword>
<dbReference type="GO" id="GO:0006310">
    <property type="term" value="P:DNA recombination"/>
    <property type="evidence" value="ECO:0007669"/>
    <property type="project" value="UniProtKB-KW"/>
</dbReference>
<feature type="domain" description="DNA helicase Pif1-like DEAD-box helicase" evidence="3">
    <location>
        <begin position="207"/>
        <end position="296"/>
    </location>
</feature>
<feature type="compositionally biased region" description="Polar residues" evidence="2">
    <location>
        <begin position="64"/>
        <end position="98"/>
    </location>
</feature>
<feature type="region of interest" description="Disordered" evidence="2">
    <location>
        <begin position="705"/>
        <end position="769"/>
    </location>
</feature>
<dbReference type="InterPro" id="IPR049163">
    <property type="entry name" value="Pif1-like_2B_dom"/>
</dbReference>
<gene>
    <name evidence="5" type="ORF">ACA1_399190</name>
</gene>
<dbReference type="GO" id="GO:0006281">
    <property type="term" value="P:DNA repair"/>
    <property type="evidence" value="ECO:0007669"/>
    <property type="project" value="UniProtKB-KW"/>
</dbReference>
<dbReference type="CDD" id="cd18809">
    <property type="entry name" value="SF1_C_RecD"/>
    <property type="match status" value="1"/>
</dbReference>
<dbReference type="RefSeq" id="XP_004351690.1">
    <property type="nucleotide sequence ID" value="XM_004351638.1"/>
</dbReference>
<proteinExistence type="inferred from homology"/>
<dbReference type="KEGG" id="acan:ACA1_399190"/>
<dbReference type="InterPro" id="IPR010285">
    <property type="entry name" value="DNA_helicase_pif1-like_DEAD"/>
</dbReference>
<comment type="similarity">
    <text evidence="1">Belongs to the helicase family.</text>
</comment>
<name>L8HDS3_ACACF</name>
<feature type="compositionally biased region" description="Low complexity" evidence="2">
    <location>
        <begin position="882"/>
        <end position="899"/>
    </location>
</feature>
<dbReference type="CDD" id="cd18037">
    <property type="entry name" value="DEXSc_Pif1_like"/>
    <property type="match status" value="1"/>
</dbReference>
<keyword evidence="1" id="KW-0233">DNA recombination</keyword>
<feature type="compositionally biased region" description="Low complexity" evidence="2">
    <location>
        <begin position="857"/>
        <end position="873"/>
    </location>
</feature>
<feature type="compositionally biased region" description="Basic and acidic residues" evidence="2">
    <location>
        <begin position="919"/>
        <end position="939"/>
    </location>
</feature>
<feature type="compositionally biased region" description="Basic residues" evidence="2">
    <location>
        <begin position="1"/>
        <end position="10"/>
    </location>
</feature>